<dbReference type="PANTHER" id="PTHR46481:SF4">
    <property type="entry name" value="ZINC FINGER BED DOMAIN-CONTAINING PROTEIN 4"/>
    <property type="match status" value="1"/>
</dbReference>
<organism evidence="9 10">
    <name type="scientific">Phrynocephalus forsythii</name>
    <dbReference type="NCBI Taxonomy" id="171643"/>
    <lineage>
        <taxon>Eukaryota</taxon>
        <taxon>Metazoa</taxon>
        <taxon>Chordata</taxon>
        <taxon>Craniata</taxon>
        <taxon>Vertebrata</taxon>
        <taxon>Euteleostomi</taxon>
        <taxon>Lepidosauria</taxon>
        <taxon>Squamata</taxon>
        <taxon>Bifurcata</taxon>
        <taxon>Unidentata</taxon>
        <taxon>Episquamata</taxon>
        <taxon>Toxicofera</taxon>
        <taxon>Iguania</taxon>
        <taxon>Acrodonta</taxon>
        <taxon>Agamidae</taxon>
        <taxon>Agaminae</taxon>
        <taxon>Phrynocephalus</taxon>
    </lineage>
</organism>
<keyword evidence="3" id="KW-0862">Zinc</keyword>
<keyword evidence="5" id="KW-0804">Transcription</keyword>
<evidence type="ECO:0000259" key="8">
    <source>
        <dbReference type="PROSITE" id="PS50808"/>
    </source>
</evidence>
<keyword evidence="1" id="KW-0479">Metal-binding</keyword>
<dbReference type="InterPro" id="IPR052035">
    <property type="entry name" value="ZnF_BED_domain_contain"/>
</dbReference>
<dbReference type="OrthoDB" id="9028775at2759"/>
<dbReference type="AlphaFoldDB" id="A0A9Q0XM71"/>
<keyword evidence="10" id="KW-1185">Reference proteome</keyword>
<feature type="compositionally biased region" description="Low complexity" evidence="7">
    <location>
        <begin position="16"/>
        <end position="36"/>
    </location>
</feature>
<keyword evidence="2 6" id="KW-0863">Zinc-finger</keyword>
<name>A0A9Q0XM71_9SAUR</name>
<accession>A0A9Q0XM71</accession>
<sequence>MQASSSEAKSTPPLPQTQTSGTTGSTPSSQGASQTTNQAGTDGGSSLCKPRGSLWEYFDSQKDLRLAVCKQCKVVMRRRNDPKHLSSSALRSHLLRRHSGMLPGTAAGTGPTGSGRKRRVGEAGRGKEAGQMSTESVKRQATLHEVVPLSGSFLSQRATGKAQESTTYVVGEMVAMSDLPLSFVESSGFRHLMKHVAPWYEPPS</sequence>
<dbReference type="GO" id="GO:0003677">
    <property type="term" value="F:DNA binding"/>
    <property type="evidence" value="ECO:0007669"/>
    <property type="project" value="InterPro"/>
</dbReference>
<evidence type="ECO:0000256" key="5">
    <source>
        <dbReference type="ARBA" id="ARBA00023163"/>
    </source>
</evidence>
<feature type="region of interest" description="Disordered" evidence="7">
    <location>
        <begin position="79"/>
        <end position="138"/>
    </location>
</feature>
<dbReference type="GO" id="GO:0008270">
    <property type="term" value="F:zinc ion binding"/>
    <property type="evidence" value="ECO:0007669"/>
    <property type="project" value="UniProtKB-KW"/>
</dbReference>
<dbReference type="Proteomes" id="UP001142489">
    <property type="component" value="Unassembled WGS sequence"/>
</dbReference>
<evidence type="ECO:0000256" key="6">
    <source>
        <dbReference type="PROSITE-ProRule" id="PRU00027"/>
    </source>
</evidence>
<dbReference type="PANTHER" id="PTHR46481">
    <property type="entry name" value="ZINC FINGER BED DOMAIN-CONTAINING PROTEIN 4"/>
    <property type="match status" value="1"/>
</dbReference>
<evidence type="ECO:0000256" key="4">
    <source>
        <dbReference type="ARBA" id="ARBA00023015"/>
    </source>
</evidence>
<proteinExistence type="predicted"/>
<gene>
    <name evidence="9" type="ORF">JRQ81_019507</name>
</gene>
<evidence type="ECO:0000256" key="1">
    <source>
        <dbReference type="ARBA" id="ARBA00022723"/>
    </source>
</evidence>
<dbReference type="Pfam" id="PF02892">
    <property type="entry name" value="zf-BED"/>
    <property type="match status" value="1"/>
</dbReference>
<evidence type="ECO:0000256" key="2">
    <source>
        <dbReference type="ARBA" id="ARBA00022771"/>
    </source>
</evidence>
<evidence type="ECO:0000313" key="10">
    <source>
        <dbReference type="Proteomes" id="UP001142489"/>
    </source>
</evidence>
<keyword evidence="4" id="KW-0805">Transcription regulation</keyword>
<dbReference type="EMBL" id="JAPFRF010000010">
    <property type="protein sequence ID" value="KAJ7319996.1"/>
    <property type="molecule type" value="Genomic_DNA"/>
</dbReference>
<evidence type="ECO:0000256" key="3">
    <source>
        <dbReference type="ARBA" id="ARBA00022833"/>
    </source>
</evidence>
<evidence type="ECO:0000256" key="7">
    <source>
        <dbReference type="SAM" id="MobiDB-lite"/>
    </source>
</evidence>
<evidence type="ECO:0000313" key="9">
    <source>
        <dbReference type="EMBL" id="KAJ7319996.1"/>
    </source>
</evidence>
<dbReference type="PROSITE" id="PS50808">
    <property type="entry name" value="ZF_BED"/>
    <property type="match status" value="1"/>
</dbReference>
<feature type="region of interest" description="Disordered" evidence="7">
    <location>
        <begin position="1"/>
        <end position="46"/>
    </location>
</feature>
<comment type="caution">
    <text evidence="9">The sequence shown here is derived from an EMBL/GenBank/DDBJ whole genome shotgun (WGS) entry which is preliminary data.</text>
</comment>
<protein>
    <recommendedName>
        <fullName evidence="8">BED-type domain-containing protein</fullName>
    </recommendedName>
</protein>
<dbReference type="InterPro" id="IPR003656">
    <property type="entry name" value="Znf_BED"/>
</dbReference>
<feature type="domain" description="BED-type" evidence="8">
    <location>
        <begin position="49"/>
        <end position="105"/>
    </location>
</feature>
<reference evidence="9" key="1">
    <citation type="journal article" date="2023" name="DNA Res.">
        <title>Chromosome-level genome assembly of Phrynocephalus forsythii using third-generation DNA sequencing and Hi-C analysis.</title>
        <authorList>
            <person name="Qi Y."/>
            <person name="Zhao W."/>
            <person name="Zhao Y."/>
            <person name="Niu C."/>
            <person name="Cao S."/>
            <person name="Zhang Y."/>
        </authorList>
    </citation>
    <scope>NUCLEOTIDE SEQUENCE</scope>
    <source>
        <tissue evidence="9">Muscle</tissue>
    </source>
</reference>